<name>L8J521_9GAMM</name>
<dbReference type="Pfam" id="PF11279">
    <property type="entry name" value="DUF3080"/>
    <property type="match status" value="1"/>
</dbReference>
<dbReference type="RefSeq" id="WP_007469903.1">
    <property type="nucleotide sequence ID" value="NZ_AMZO01000035.1"/>
</dbReference>
<reference evidence="1 2" key="1">
    <citation type="submission" date="2012-12" db="EMBL/GenBank/DDBJ databases">
        <title>Genome Assembly of Photobacterium sp. AK15.</title>
        <authorList>
            <person name="Khatri I."/>
            <person name="Vaidya B."/>
            <person name="Srinivas T.N.R."/>
            <person name="Subramanian S."/>
            <person name="Pinnaka A."/>
        </authorList>
    </citation>
    <scope>NUCLEOTIDE SEQUENCE [LARGE SCALE GENOMIC DNA]</scope>
    <source>
        <strain evidence="1 2">AK15</strain>
    </source>
</reference>
<dbReference type="AlphaFoldDB" id="L8J521"/>
<accession>L8J521</accession>
<organism evidence="1 2">
    <name type="scientific">Photobacterium marinum</name>
    <dbReference type="NCBI Taxonomy" id="1056511"/>
    <lineage>
        <taxon>Bacteria</taxon>
        <taxon>Pseudomonadati</taxon>
        <taxon>Pseudomonadota</taxon>
        <taxon>Gammaproteobacteria</taxon>
        <taxon>Vibrionales</taxon>
        <taxon>Vibrionaceae</taxon>
        <taxon>Photobacterium</taxon>
    </lineage>
</organism>
<proteinExistence type="predicted"/>
<evidence type="ECO:0000313" key="2">
    <source>
        <dbReference type="Proteomes" id="UP000011134"/>
    </source>
</evidence>
<evidence type="ECO:0008006" key="3">
    <source>
        <dbReference type="Google" id="ProtNLM"/>
    </source>
</evidence>
<keyword evidence="2" id="KW-1185">Reference proteome</keyword>
<comment type="caution">
    <text evidence="1">The sequence shown here is derived from an EMBL/GenBank/DDBJ whole genome shotgun (WGS) entry which is preliminary data.</text>
</comment>
<dbReference type="PATRIC" id="fig|1056511.3.peg.4236"/>
<dbReference type="InterPro" id="IPR021431">
    <property type="entry name" value="DUF3080"/>
</dbReference>
<gene>
    <name evidence="1" type="ORF">C942_03311</name>
</gene>
<evidence type="ECO:0000313" key="1">
    <source>
        <dbReference type="EMBL" id="ELR63851.1"/>
    </source>
</evidence>
<protein>
    <recommendedName>
        <fullName evidence="3">DUF3080 domain-containing protein</fullName>
    </recommendedName>
</protein>
<dbReference type="OrthoDB" id="5760979at2"/>
<dbReference type="EMBL" id="AMZO01000035">
    <property type="protein sequence ID" value="ELR63851.1"/>
    <property type="molecule type" value="Genomic_DNA"/>
</dbReference>
<dbReference type="Proteomes" id="UP000011134">
    <property type="component" value="Unassembled WGS sequence"/>
</dbReference>
<sequence length="347" mass="40843">MLSRQTLYPLFLTLSLLTLPGCERNTAEESFETYHSRLANVLDVSPSPAPETQIIQLADIRDLLIPIEDIRMGLLDAYELRKCGLFHLIAERNSVLGKVQDRTHQLRYELLFMGGLEHCIDTLPQDSELQPELVNFRQLKRKQLPVYFWNMLTSGKEWRQQLRITSLPFALNNFPGKAENQEAIRYLDFVYQAIQGNQTVQQKQAERLLFHQEQIHTHRYFGQLVYSITRSKDWLNTTTRLLEENESIVICGKNRNQQKAEYLNNVFYRFFVTEIQPYLAELDSQFNEIREPLQTILQPPNSATEQYTSYYNHYVAGELHDSFREATMAHVQFWQRTFKRCQIKIGI</sequence>